<dbReference type="SUPFAM" id="SSF50494">
    <property type="entry name" value="Trypsin-like serine proteases"/>
    <property type="match status" value="1"/>
</dbReference>
<dbReference type="PROSITE" id="PS50240">
    <property type="entry name" value="TRYPSIN_DOM"/>
    <property type="match status" value="1"/>
</dbReference>
<evidence type="ECO:0000313" key="13">
    <source>
        <dbReference type="EMBL" id="KAG7153383.1"/>
    </source>
</evidence>
<dbReference type="AlphaFoldDB" id="A0A8J5MGI9"/>
<keyword evidence="6 9" id="KW-0720">Serine protease</keyword>
<evidence type="ECO:0000256" key="6">
    <source>
        <dbReference type="ARBA" id="ARBA00022825"/>
    </source>
</evidence>
<dbReference type="InterPro" id="IPR018114">
    <property type="entry name" value="TRYPSIN_HIS"/>
</dbReference>
<evidence type="ECO:0000256" key="10">
    <source>
        <dbReference type="SAM" id="MobiDB-lite"/>
    </source>
</evidence>
<evidence type="ECO:0000256" key="7">
    <source>
        <dbReference type="ARBA" id="ARBA00023145"/>
    </source>
</evidence>
<keyword evidence="3 9" id="KW-0645">Protease</keyword>
<dbReference type="PROSITE" id="PS00135">
    <property type="entry name" value="TRYPSIN_SER"/>
    <property type="match status" value="1"/>
</dbReference>
<evidence type="ECO:0000256" key="4">
    <source>
        <dbReference type="ARBA" id="ARBA00022729"/>
    </source>
</evidence>
<keyword evidence="4 11" id="KW-0732">Signal</keyword>
<dbReference type="InterPro" id="IPR001254">
    <property type="entry name" value="Trypsin_dom"/>
</dbReference>
<dbReference type="EMBL" id="JAHLQT010047199">
    <property type="protein sequence ID" value="KAG7153383.1"/>
    <property type="molecule type" value="Genomic_DNA"/>
</dbReference>
<dbReference type="PROSITE" id="PS00134">
    <property type="entry name" value="TRYPSIN_HIS"/>
    <property type="match status" value="1"/>
</dbReference>
<dbReference type="FunFam" id="2.40.10.10:FF:000146">
    <property type="entry name" value="Serine protease 53"/>
    <property type="match status" value="1"/>
</dbReference>
<keyword evidence="8" id="KW-1015">Disulfide bond</keyword>
<organism evidence="13 14">
    <name type="scientific">Homarus americanus</name>
    <name type="common">American lobster</name>
    <dbReference type="NCBI Taxonomy" id="6706"/>
    <lineage>
        <taxon>Eukaryota</taxon>
        <taxon>Metazoa</taxon>
        <taxon>Ecdysozoa</taxon>
        <taxon>Arthropoda</taxon>
        <taxon>Crustacea</taxon>
        <taxon>Multicrustacea</taxon>
        <taxon>Malacostraca</taxon>
        <taxon>Eumalacostraca</taxon>
        <taxon>Eucarida</taxon>
        <taxon>Decapoda</taxon>
        <taxon>Pleocyemata</taxon>
        <taxon>Astacidea</taxon>
        <taxon>Nephropoidea</taxon>
        <taxon>Nephropidae</taxon>
        <taxon>Homarus</taxon>
    </lineage>
</organism>
<sequence length="334" mass="35385">MSRTSSLAVLLAAMVVVVTAGASRSRQARQDSNTGPVTPVTPVTPDPTPTPGPTVDPSVGERLLPAECGRGKIDVKIFNGEDAAMGEYPWMAILGFGSQSQPTWGCGGALITERYVLTAAHCLDLAHTNNLPLATIRLGEHNLGTDPDCVPLPKDVAGEDCSPPAQDFTPEQTIRHPSFNNRGVFNDDIGLIRLNRKVNFNSNIKPICLPPSGIDVQAFISGSTAITAGWGRTEQGINSQTLKKVKLPFVDLNTCNPLYQGQLVNGMMCFGGDGERDACFGDSGGPLFISKSAAIYTVLGVVSTGMPTCGVTGVPAIYTNVGLYRTWITQNLRP</sequence>
<keyword evidence="7" id="KW-0865">Zymogen</keyword>
<dbReference type="InterPro" id="IPR009003">
    <property type="entry name" value="Peptidase_S1_PA"/>
</dbReference>
<evidence type="ECO:0000256" key="3">
    <source>
        <dbReference type="ARBA" id="ARBA00022670"/>
    </source>
</evidence>
<dbReference type="PANTHER" id="PTHR24258">
    <property type="entry name" value="SERINE PROTEASE-RELATED"/>
    <property type="match status" value="1"/>
</dbReference>
<name>A0A8J5MGI9_HOMAM</name>
<evidence type="ECO:0000256" key="9">
    <source>
        <dbReference type="RuleBase" id="RU363034"/>
    </source>
</evidence>
<comment type="caution">
    <text evidence="13">The sequence shown here is derived from an EMBL/GenBank/DDBJ whole genome shotgun (WGS) entry which is preliminary data.</text>
</comment>
<dbReference type="PRINTS" id="PR00722">
    <property type="entry name" value="CHYMOTRYPSIN"/>
</dbReference>
<evidence type="ECO:0000256" key="1">
    <source>
        <dbReference type="ARBA" id="ARBA00004613"/>
    </source>
</evidence>
<evidence type="ECO:0000256" key="8">
    <source>
        <dbReference type="ARBA" id="ARBA00023157"/>
    </source>
</evidence>
<feature type="domain" description="Peptidase S1" evidence="12">
    <location>
        <begin position="77"/>
        <end position="333"/>
    </location>
</feature>
<keyword evidence="2" id="KW-0964">Secreted</keyword>
<dbReference type="CDD" id="cd00190">
    <property type="entry name" value="Tryp_SPc"/>
    <property type="match status" value="1"/>
</dbReference>
<dbReference type="GO" id="GO:0005576">
    <property type="term" value="C:extracellular region"/>
    <property type="evidence" value="ECO:0007669"/>
    <property type="project" value="UniProtKB-SubCell"/>
</dbReference>
<evidence type="ECO:0000256" key="5">
    <source>
        <dbReference type="ARBA" id="ARBA00022801"/>
    </source>
</evidence>
<dbReference type="Pfam" id="PF00089">
    <property type="entry name" value="Trypsin"/>
    <property type="match status" value="1"/>
</dbReference>
<keyword evidence="5 9" id="KW-0378">Hydrolase</keyword>
<dbReference type="GO" id="GO:0006508">
    <property type="term" value="P:proteolysis"/>
    <property type="evidence" value="ECO:0007669"/>
    <property type="project" value="UniProtKB-KW"/>
</dbReference>
<evidence type="ECO:0000259" key="12">
    <source>
        <dbReference type="PROSITE" id="PS50240"/>
    </source>
</evidence>
<reference evidence="13" key="1">
    <citation type="journal article" date="2021" name="Sci. Adv.">
        <title>The American lobster genome reveals insights on longevity, neural, and immune adaptations.</title>
        <authorList>
            <person name="Polinski J.M."/>
            <person name="Zimin A.V."/>
            <person name="Clark K.F."/>
            <person name="Kohn A.B."/>
            <person name="Sadowski N."/>
            <person name="Timp W."/>
            <person name="Ptitsyn A."/>
            <person name="Khanna P."/>
            <person name="Romanova D.Y."/>
            <person name="Williams P."/>
            <person name="Greenwood S.J."/>
            <person name="Moroz L.L."/>
            <person name="Walt D.R."/>
            <person name="Bodnar A.G."/>
        </authorList>
    </citation>
    <scope>NUCLEOTIDE SEQUENCE</scope>
    <source>
        <strain evidence="13">GMGI-L3</strain>
    </source>
</reference>
<evidence type="ECO:0000256" key="2">
    <source>
        <dbReference type="ARBA" id="ARBA00022525"/>
    </source>
</evidence>
<dbReference type="Proteomes" id="UP000747542">
    <property type="component" value="Unassembled WGS sequence"/>
</dbReference>
<dbReference type="SMART" id="SM00020">
    <property type="entry name" value="Tryp_SPc"/>
    <property type="match status" value="1"/>
</dbReference>
<dbReference type="PANTHER" id="PTHR24258:SF144">
    <property type="entry name" value="GH14088P"/>
    <property type="match status" value="1"/>
</dbReference>
<feature type="region of interest" description="Disordered" evidence="10">
    <location>
        <begin position="23"/>
        <end position="59"/>
    </location>
</feature>
<evidence type="ECO:0000256" key="11">
    <source>
        <dbReference type="SAM" id="SignalP"/>
    </source>
</evidence>
<dbReference type="InterPro" id="IPR033116">
    <property type="entry name" value="TRYPSIN_SER"/>
</dbReference>
<feature type="chain" id="PRO_5035305000" evidence="11">
    <location>
        <begin position="21"/>
        <end position="334"/>
    </location>
</feature>
<dbReference type="InterPro" id="IPR001314">
    <property type="entry name" value="Peptidase_S1A"/>
</dbReference>
<protein>
    <submittedName>
        <fullName evidence="13">Phenoloxidase-activating factor 3-like 1</fullName>
    </submittedName>
</protein>
<feature type="compositionally biased region" description="Pro residues" evidence="10">
    <location>
        <begin position="42"/>
        <end position="54"/>
    </location>
</feature>
<accession>A0A8J5MGI9</accession>
<proteinExistence type="predicted"/>
<keyword evidence="14" id="KW-1185">Reference proteome</keyword>
<dbReference type="GO" id="GO:0004252">
    <property type="term" value="F:serine-type endopeptidase activity"/>
    <property type="evidence" value="ECO:0007669"/>
    <property type="project" value="InterPro"/>
</dbReference>
<comment type="subcellular location">
    <subcellularLocation>
        <location evidence="1">Secreted</location>
    </subcellularLocation>
</comment>
<dbReference type="InterPro" id="IPR043504">
    <property type="entry name" value="Peptidase_S1_PA_chymotrypsin"/>
</dbReference>
<dbReference type="Gene3D" id="2.40.10.10">
    <property type="entry name" value="Trypsin-like serine proteases"/>
    <property type="match status" value="2"/>
</dbReference>
<evidence type="ECO:0000313" key="14">
    <source>
        <dbReference type="Proteomes" id="UP000747542"/>
    </source>
</evidence>
<feature type="signal peptide" evidence="11">
    <location>
        <begin position="1"/>
        <end position="20"/>
    </location>
</feature>
<gene>
    <name evidence="13" type="primary">PPAF3-L1</name>
    <name evidence="13" type="ORF">Hamer_G010695</name>
</gene>